<dbReference type="InterPro" id="IPR001173">
    <property type="entry name" value="Glyco_trans_2-like"/>
</dbReference>
<dbReference type="PANTHER" id="PTHR43630:SF2">
    <property type="entry name" value="GLYCOSYLTRANSFERASE"/>
    <property type="match status" value="1"/>
</dbReference>
<dbReference type="EMBL" id="PFDW01000013">
    <property type="protein sequence ID" value="PJE58457.1"/>
    <property type="molecule type" value="Genomic_DNA"/>
</dbReference>
<evidence type="ECO:0000313" key="3">
    <source>
        <dbReference type="EMBL" id="PJE58457.1"/>
    </source>
</evidence>
<dbReference type="AlphaFoldDB" id="A0A2M8KEW9"/>
<dbReference type="Proteomes" id="UP000231450">
    <property type="component" value="Unassembled WGS sequence"/>
</dbReference>
<keyword evidence="1" id="KW-0472">Membrane</keyword>
<evidence type="ECO:0000313" key="4">
    <source>
        <dbReference type="Proteomes" id="UP000231450"/>
    </source>
</evidence>
<feature type="domain" description="Glycosyltransferase 2-like" evidence="2">
    <location>
        <begin position="10"/>
        <end position="164"/>
    </location>
</feature>
<protein>
    <recommendedName>
        <fullName evidence="2">Glycosyltransferase 2-like domain-containing protein</fullName>
    </recommendedName>
</protein>
<sequence length="301" mass="34801">MSKHNKGSLTVGIPAHNEEKNIHNLLTDIKKQLQTNYELKQVILVLDGSTDNTLSEAKRNDLSKLKIHQFKTRQGKSEALEFIQSHSKTDLLMLFDADVEIRDKNFINKLVEPILVKKADLTSAKIVAKRTDSIFNEILYLSNEYKQTIYQAWNEGNNLYTCHGRSICLSKKLYSKINYKGVVADDALAYVTALHLGLKYAFVKEAKVFYQLPQTFDDHAKQSVRFLKREKQFSKYFDSKFVKKQYRIPLKILVPATLQYLFYKPVNMSIYILLFIYLKILSLISGANNSKWSIAKSSKVW</sequence>
<dbReference type="PANTHER" id="PTHR43630">
    <property type="entry name" value="POLY-BETA-1,6-N-ACETYL-D-GLUCOSAMINE SYNTHASE"/>
    <property type="match status" value="1"/>
</dbReference>
<reference evidence="4" key="1">
    <citation type="submission" date="2017-09" db="EMBL/GenBank/DDBJ databases">
        <title>Depth-based differentiation of microbial function through sediment-hosted aquifers and enrichment of novel symbionts in the deep terrestrial subsurface.</title>
        <authorList>
            <person name="Probst A.J."/>
            <person name="Ladd B."/>
            <person name="Jarett J.K."/>
            <person name="Geller-Mcgrath D.E."/>
            <person name="Sieber C.M.K."/>
            <person name="Emerson J.B."/>
            <person name="Anantharaman K."/>
            <person name="Thomas B.C."/>
            <person name="Malmstrom R."/>
            <person name="Stieglmeier M."/>
            <person name="Klingl A."/>
            <person name="Woyke T."/>
            <person name="Ryan C.M."/>
            <person name="Banfield J.F."/>
        </authorList>
    </citation>
    <scope>NUCLEOTIDE SEQUENCE [LARGE SCALE GENOMIC DNA]</scope>
</reference>
<dbReference type="InterPro" id="IPR029044">
    <property type="entry name" value="Nucleotide-diphossugar_trans"/>
</dbReference>
<organism evidence="3 4">
    <name type="scientific">Candidatus Portnoybacteria bacterium CG10_big_fil_rev_8_21_14_0_10_36_7</name>
    <dbReference type="NCBI Taxonomy" id="1974812"/>
    <lineage>
        <taxon>Bacteria</taxon>
        <taxon>Candidatus Portnoyibacteriota</taxon>
    </lineage>
</organism>
<proteinExistence type="predicted"/>
<name>A0A2M8KEW9_9BACT</name>
<accession>A0A2M8KEW9</accession>
<dbReference type="Pfam" id="PF00535">
    <property type="entry name" value="Glycos_transf_2"/>
    <property type="match status" value="1"/>
</dbReference>
<feature type="transmembrane region" description="Helical" evidence="1">
    <location>
        <begin position="269"/>
        <end position="287"/>
    </location>
</feature>
<dbReference type="Gene3D" id="3.90.550.10">
    <property type="entry name" value="Spore Coat Polysaccharide Biosynthesis Protein SpsA, Chain A"/>
    <property type="match status" value="1"/>
</dbReference>
<keyword evidence="1" id="KW-0812">Transmembrane</keyword>
<keyword evidence="1" id="KW-1133">Transmembrane helix</keyword>
<evidence type="ECO:0000259" key="2">
    <source>
        <dbReference type="Pfam" id="PF00535"/>
    </source>
</evidence>
<gene>
    <name evidence="3" type="ORF">COU81_00665</name>
</gene>
<dbReference type="SUPFAM" id="SSF53448">
    <property type="entry name" value="Nucleotide-diphospho-sugar transferases"/>
    <property type="match status" value="1"/>
</dbReference>
<evidence type="ECO:0000256" key="1">
    <source>
        <dbReference type="SAM" id="Phobius"/>
    </source>
</evidence>
<comment type="caution">
    <text evidence="3">The sequence shown here is derived from an EMBL/GenBank/DDBJ whole genome shotgun (WGS) entry which is preliminary data.</text>
</comment>